<dbReference type="PANTHER" id="PTHR44329">
    <property type="entry name" value="SERINE/THREONINE-PROTEIN KINASE TNNI3K-RELATED"/>
    <property type="match status" value="1"/>
</dbReference>
<keyword evidence="3" id="KW-1185">Reference proteome</keyword>
<dbReference type="STRING" id="44941.A0A397W4B4"/>
<sequence>MEWLESAIHGGDIKFYDYAEFSVPIQICNGGFGVVYKSEWNNRGLTIALKKLKNIPLNEEETIQIFVKETLTKSLQSSSNFTELLEANTTSGFYMVLQFANNGDLREYLKINFSKFKWTDKLRIAREISEGLKRDVKNLNSEVHGMVAYIDPKCFECFGKKPYKRSEKSDIYSFGVILWEISSGRPPFQSVKISGGAVVRDFAILMQIQQGTRERPIEGTPNSYIQLYKRCWDYNPELRPTIEEISENLSGKRLKIFMNKSKRYFEIGYIIAKYAETGPLGSFLHSNNNIVSKVILSSFLSIQYFNDDNEEYNEVYPKILNKKPHTTSSNIYTFEIMQETMQIFEGKTPPINKAQHFYVNLIKKCWD</sequence>
<proteinExistence type="predicted"/>
<evidence type="ECO:0000259" key="1">
    <source>
        <dbReference type="PROSITE" id="PS50011"/>
    </source>
</evidence>
<dbReference type="OrthoDB" id="1924919at2759"/>
<dbReference type="Proteomes" id="UP000266673">
    <property type="component" value="Unassembled WGS sequence"/>
</dbReference>
<dbReference type="GO" id="GO:0004674">
    <property type="term" value="F:protein serine/threonine kinase activity"/>
    <property type="evidence" value="ECO:0007669"/>
    <property type="project" value="TreeGrafter"/>
</dbReference>
<dbReference type="AlphaFoldDB" id="A0A397W4B4"/>
<dbReference type="InterPro" id="IPR000719">
    <property type="entry name" value="Prot_kinase_dom"/>
</dbReference>
<reference evidence="2 3" key="1">
    <citation type="submission" date="2018-06" db="EMBL/GenBank/DDBJ databases">
        <title>Comparative genomics reveals the genomic features of Rhizophagus irregularis, R. cerebriforme, R. diaphanum and Gigaspora rosea, and their symbiotic lifestyle signature.</title>
        <authorList>
            <person name="Morin E."/>
            <person name="San Clemente H."/>
            <person name="Chen E.C.H."/>
            <person name="De La Providencia I."/>
            <person name="Hainaut M."/>
            <person name="Kuo A."/>
            <person name="Kohler A."/>
            <person name="Murat C."/>
            <person name="Tang N."/>
            <person name="Roy S."/>
            <person name="Loubradou J."/>
            <person name="Henrissat B."/>
            <person name="Grigoriev I.V."/>
            <person name="Corradi N."/>
            <person name="Roux C."/>
            <person name="Martin F.M."/>
        </authorList>
    </citation>
    <scope>NUCLEOTIDE SEQUENCE [LARGE SCALE GENOMIC DNA]</scope>
    <source>
        <strain evidence="2 3">DAOM 194757</strain>
    </source>
</reference>
<gene>
    <name evidence="2" type="ORF">C2G38_2155134</name>
</gene>
<dbReference type="SMART" id="SM00220">
    <property type="entry name" value="S_TKc"/>
    <property type="match status" value="1"/>
</dbReference>
<dbReference type="InterPro" id="IPR011009">
    <property type="entry name" value="Kinase-like_dom_sf"/>
</dbReference>
<name>A0A397W4B4_9GLOM</name>
<dbReference type="SUPFAM" id="SSF56112">
    <property type="entry name" value="Protein kinase-like (PK-like)"/>
    <property type="match status" value="1"/>
</dbReference>
<organism evidence="2 3">
    <name type="scientific">Gigaspora rosea</name>
    <dbReference type="NCBI Taxonomy" id="44941"/>
    <lineage>
        <taxon>Eukaryota</taxon>
        <taxon>Fungi</taxon>
        <taxon>Fungi incertae sedis</taxon>
        <taxon>Mucoromycota</taxon>
        <taxon>Glomeromycotina</taxon>
        <taxon>Glomeromycetes</taxon>
        <taxon>Diversisporales</taxon>
        <taxon>Gigasporaceae</taxon>
        <taxon>Gigaspora</taxon>
    </lineage>
</organism>
<keyword evidence="2" id="KW-0808">Transferase</keyword>
<dbReference type="GO" id="GO:0005524">
    <property type="term" value="F:ATP binding"/>
    <property type="evidence" value="ECO:0007669"/>
    <property type="project" value="InterPro"/>
</dbReference>
<dbReference type="PROSITE" id="PS50011">
    <property type="entry name" value="PROTEIN_KINASE_DOM"/>
    <property type="match status" value="1"/>
</dbReference>
<accession>A0A397W4B4</accession>
<evidence type="ECO:0000313" key="3">
    <source>
        <dbReference type="Proteomes" id="UP000266673"/>
    </source>
</evidence>
<keyword evidence="2" id="KW-0418">Kinase</keyword>
<dbReference type="PANTHER" id="PTHR44329:SF260">
    <property type="entry name" value="PROTEIN KINASE DOMAIN-CONTAINING PROTEIN"/>
    <property type="match status" value="1"/>
</dbReference>
<protein>
    <submittedName>
        <fullName evidence="2">Kinase-like domain-containing protein</fullName>
    </submittedName>
</protein>
<comment type="caution">
    <text evidence="2">The sequence shown here is derived from an EMBL/GenBank/DDBJ whole genome shotgun (WGS) entry which is preliminary data.</text>
</comment>
<dbReference type="InterPro" id="IPR001245">
    <property type="entry name" value="Ser-Thr/Tyr_kinase_cat_dom"/>
</dbReference>
<dbReference type="Gene3D" id="1.10.510.10">
    <property type="entry name" value="Transferase(Phosphotransferase) domain 1"/>
    <property type="match status" value="2"/>
</dbReference>
<dbReference type="InterPro" id="IPR051681">
    <property type="entry name" value="Ser/Thr_Kinases-Pseudokinases"/>
</dbReference>
<dbReference type="Pfam" id="PF07714">
    <property type="entry name" value="PK_Tyr_Ser-Thr"/>
    <property type="match status" value="2"/>
</dbReference>
<evidence type="ECO:0000313" key="2">
    <source>
        <dbReference type="EMBL" id="RIB29514.1"/>
    </source>
</evidence>
<feature type="domain" description="Protein kinase" evidence="1">
    <location>
        <begin position="21"/>
        <end position="258"/>
    </location>
</feature>
<dbReference type="EMBL" id="QKWP01000036">
    <property type="protein sequence ID" value="RIB29514.1"/>
    <property type="molecule type" value="Genomic_DNA"/>
</dbReference>